<sequence>TTVGKVVLSTDEYENLSVESCELLPVIDDPTFTIDEDDQHIRKQLEDWLDYEITTLPYDMTINHAFEARVAPHPFTNFMNYALLEKSGADVACTALFDSASGFKQVVTMRDVINNYPFPNIFKVLAVSGAKLKEAIERSAEYFDVKNDEVSVSADFLEPKPQHFNYDIYGGLSYTIHVGRPKGQRVS</sequence>
<dbReference type="Gene3D" id="3.90.780.10">
    <property type="entry name" value="5'-Nucleotidase, C-terminal domain"/>
    <property type="match status" value="1"/>
</dbReference>
<organism evidence="2 3">
    <name type="scientific">Escherichia coli</name>
    <dbReference type="NCBI Taxonomy" id="562"/>
    <lineage>
        <taxon>Bacteria</taxon>
        <taxon>Pseudomonadati</taxon>
        <taxon>Pseudomonadota</taxon>
        <taxon>Gammaproteobacteria</taxon>
        <taxon>Enterobacterales</taxon>
        <taxon>Enterobacteriaceae</taxon>
        <taxon>Escherichia</taxon>
    </lineage>
</organism>
<evidence type="ECO:0000313" key="2">
    <source>
        <dbReference type="EMBL" id="MQS33904.1"/>
    </source>
</evidence>
<feature type="domain" description="5'-Nucleotidase C-terminal" evidence="1">
    <location>
        <begin position="68"/>
        <end position="187"/>
    </location>
</feature>
<feature type="non-terminal residue" evidence="2">
    <location>
        <position position="187"/>
    </location>
</feature>
<protein>
    <submittedName>
        <fullName evidence="2">Bifunctional metallophosphatase/5'-nucleotidase</fullName>
    </submittedName>
</protein>
<comment type="caution">
    <text evidence="2">The sequence shown here is derived from an EMBL/GenBank/DDBJ whole genome shotgun (WGS) entry which is preliminary data.</text>
</comment>
<dbReference type="GO" id="GO:0016787">
    <property type="term" value="F:hydrolase activity"/>
    <property type="evidence" value="ECO:0007669"/>
    <property type="project" value="InterPro"/>
</dbReference>
<dbReference type="InterPro" id="IPR008334">
    <property type="entry name" value="5'-Nucleotdase_C"/>
</dbReference>
<evidence type="ECO:0000259" key="1">
    <source>
        <dbReference type="Pfam" id="PF02872"/>
    </source>
</evidence>
<dbReference type="Pfam" id="PF02872">
    <property type="entry name" value="5_nucleotid_C"/>
    <property type="match status" value="1"/>
</dbReference>
<accession>A0AA43V3F1</accession>
<evidence type="ECO:0000313" key="3">
    <source>
        <dbReference type="Proteomes" id="UP000460351"/>
    </source>
</evidence>
<dbReference type="AlphaFoldDB" id="A0AA43V3F1"/>
<dbReference type="InterPro" id="IPR036907">
    <property type="entry name" value="5'-Nucleotdase_C_sf"/>
</dbReference>
<gene>
    <name evidence="2" type="ORF">E4K51_28385</name>
</gene>
<dbReference type="Proteomes" id="UP000460351">
    <property type="component" value="Unassembled WGS sequence"/>
</dbReference>
<dbReference type="SUPFAM" id="SSF55816">
    <property type="entry name" value="5'-nucleotidase (syn. UDP-sugar hydrolase), C-terminal domain"/>
    <property type="match status" value="1"/>
</dbReference>
<name>A0AA43V3F1_ECOLX</name>
<feature type="non-terminal residue" evidence="2">
    <location>
        <position position="1"/>
    </location>
</feature>
<proteinExistence type="predicted"/>
<dbReference type="GO" id="GO:0009166">
    <property type="term" value="P:nucleotide catabolic process"/>
    <property type="evidence" value="ECO:0007669"/>
    <property type="project" value="InterPro"/>
</dbReference>
<reference evidence="2 3" key="1">
    <citation type="journal article" date="2019" name="Microorganisms">
        <title>Characteristics of Carbapenem-Resistant and Colistin-Resistant Escherichia coli Co-Producing NDM-1 and MCR-1 from Pig Farms in China.</title>
        <authorList>
            <person name="Peng Z."/>
            <person name="Li X."/>
            <person name="Hu Z."/>
            <person name="Li Z."/>
            <person name="Lv Y."/>
            <person name="Lei M."/>
            <person name="Wu B."/>
            <person name="Chen H."/>
            <person name="Wang X."/>
        </authorList>
    </citation>
    <scope>NUCLEOTIDE SEQUENCE [LARGE SCALE GENOMIC DNA]</scope>
    <source>
        <strain evidence="2 3">RXD010</strain>
    </source>
</reference>
<dbReference type="EMBL" id="SQQU01000371">
    <property type="protein sequence ID" value="MQS33904.1"/>
    <property type="molecule type" value="Genomic_DNA"/>
</dbReference>